<dbReference type="GO" id="GO:0005524">
    <property type="term" value="F:ATP binding"/>
    <property type="evidence" value="ECO:0007669"/>
    <property type="project" value="UniProtKB-UniRule"/>
</dbReference>
<dbReference type="PANTHER" id="PTHR24348:SF68">
    <property type="entry name" value="SERINE_THREONINE-PROTEIN KINASE ATG1C"/>
    <property type="match status" value="1"/>
</dbReference>
<organism evidence="10">
    <name type="scientific">Musa acuminata subsp. malaccensis</name>
    <name type="common">Wild banana</name>
    <name type="synonym">Musa malaccensis</name>
    <dbReference type="NCBI Taxonomy" id="214687"/>
    <lineage>
        <taxon>Eukaryota</taxon>
        <taxon>Viridiplantae</taxon>
        <taxon>Streptophyta</taxon>
        <taxon>Embryophyta</taxon>
        <taxon>Tracheophyta</taxon>
        <taxon>Spermatophyta</taxon>
        <taxon>Magnoliopsida</taxon>
        <taxon>Liliopsida</taxon>
        <taxon>Zingiberales</taxon>
        <taxon>Musaceae</taxon>
        <taxon>Musa</taxon>
    </lineage>
</organism>
<evidence type="ECO:0000256" key="7">
    <source>
        <dbReference type="PROSITE-ProRule" id="PRU10141"/>
    </source>
</evidence>
<keyword evidence="5 7" id="KW-0067">ATP-binding</keyword>
<dbReference type="SUPFAM" id="SSF56112">
    <property type="entry name" value="Protein kinase-like (PK-like)"/>
    <property type="match status" value="1"/>
</dbReference>
<evidence type="ECO:0000256" key="8">
    <source>
        <dbReference type="SAM" id="MobiDB-lite"/>
    </source>
</evidence>
<dbReference type="Gene3D" id="1.10.510.10">
    <property type="entry name" value="Transferase(Phosphotransferase) domain 1"/>
    <property type="match status" value="1"/>
</dbReference>
<evidence type="ECO:0000256" key="4">
    <source>
        <dbReference type="ARBA" id="ARBA00022777"/>
    </source>
</evidence>
<feature type="compositionally biased region" description="Polar residues" evidence="8">
    <location>
        <begin position="440"/>
        <end position="456"/>
    </location>
</feature>
<accession>A0A8D6ZKI6</accession>
<evidence type="ECO:0000259" key="9">
    <source>
        <dbReference type="PROSITE" id="PS50011"/>
    </source>
</evidence>
<dbReference type="PROSITE" id="PS50011">
    <property type="entry name" value="PROTEIN_KINASE_DOM"/>
    <property type="match status" value="1"/>
</dbReference>
<dbReference type="AlphaFoldDB" id="A0A8D6ZKI6"/>
<feature type="compositionally biased region" description="Low complexity" evidence="8">
    <location>
        <begin position="424"/>
        <end position="439"/>
    </location>
</feature>
<proteinExistence type="inferred from homology"/>
<dbReference type="PROSITE" id="PS00108">
    <property type="entry name" value="PROTEIN_KINASE_ST"/>
    <property type="match status" value="1"/>
</dbReference>
<dbReference type="InterPro" id="IPR045269">
    <property type="entry name" value="Atg1-like"/>
</dbReference>
<dbReference type="CDD" id="cd14009">
    <property type="entry name" value="STKc_ATG1_ULK_like"/>
    <property type="match status" value="1"/>
</dbReference>
<dbReference type="PROSITE" id="PS00107">
    <property type="entry name" value="PROTEIN_KINASE_ATP"/>
    <property type="match status" value="1"/>
</dbReference>
<evidence type="ECO:0000256" key="5">
    <source>
        <dbReference type="ARBA" id="ARBA00022840"/>
    </source>
</evidence>
<reference evidence="10" key="1">
    <citation type="submission" date="2021-03" db="EMBL/GenBank/DDBJ databases">
        <authorList>
            <consortium name="Genoscope - CEA"/>
            <person name="William W."/>
        </authorList>
    </citation>
    <scope>NUCLEOTIDE SEQUENCE</scope>
    <source>
        <strain evidence="10">Doubled-haploid Pahang</strain>
    </source>
</reference>
<evidence type="ECO:0000256" key="2">
    <source>
        <dbReference type="ARBA" id="ARBA00022679"/>
    </source>
</evidence>
<feature type="region of interest" description="Disordered" evidence="8">
    <location>
        <begin position="369"/>
        <end position="392"/>
    </location>
</feature>
<dbReference type="InterPro" id="IPR000719">
    <property type="entry name" value="Prot_kinase_dom"/>
</dbReference>
<dbReference type="InterPro" id="IPR011009">
    <property type="entry name" value="Kinase-like_dom_sf"/>
</dbReference>
<keyword evidence="2" id="KW-0808">Transferase</keyword>
<feature type="binding site" evidence="7">
    <location>
        <position position="47"/>
    </location>
    <ligand>
        <name>ATP</name>
        <dbReference type="ChEBI" id="CHEBI:30616"/>
    </ligand>
</feature>
<gene>
    <name evidence="10" type="ORF">GSMUA_349240.1</name>
</gene>
<dbReference type="GO" id="GO:0010506">
    <property type="term" value="P:regulation of autophagy"/>
    <property type="evidence" value="ECO:0007669"/>
    <property type="project" value="InterPro"/>
</dbReference>
<evidence type="ECO:0000256" key="1">
    <source>
        <dbReference type="ARBA" id="ARBA00006234"/>
    </source>
</evidence>
<dbReference type="FunFam" id="1.10.510.10:FF:000571">
    <property type="entry name" value="Maternal embryonic leucine zipper kinase"/>
    <property type="match status" value="1"/>
</dbReference>
<protein>
    <submittedName>
        <fullName evidence="10">(wild Malaysian banana) hypothetical protein</fullName>
    </submittedName>
</protein>
<dbReference type="SMART" id="SM00220">
    <property type="entry name" value="S_TKc"/>
    <property type="match status" value="1"/>
</dbReference>
<evidence type="ECO:0000256" key="3">
    <source>
        <dbReference type="ARBA" id="ARBA00022741"/>
    </source>
</evidence>
<dbReference type="Pfam" id="PF24497">
    <property type="entry name" value="MIT_ATG1"/>
    <property type="match status" value="1"/>
</dbReference>
<keyword evidence="4" id="KW-0418">Kinase</keyword>
<dbReference type="InterPro" id="IPR008271">
    <property type="entry name" value="Ser/Thr_kinase_AS"/>
</dbReference>
<name>A0A8D6ZKI6_MUSAM</name>
<feature type="domain" description="Protein kinase" evidence="9">
    <location>
        <begin position="18"/>
        <end position="275"/>
    </location>
</feature>
<dbReference type="FunFam" id="3.30.200.20:FF:000042">
    <property type="entry name" value="Aurora kinase A"/>
    <property type="match status" value="1"/>
</dbReference>
<evidence type="ECO:0000256" key="6">
    <source>
        <dbReference type="ARBA" id="ARBA00058225"/>
    </source>
</evidence>
<comment type="function">
    <text evidence="6">CIPK serine-threonine protein kinases interact with CBL proteins. Binding of a CBL protein to the regulatory NAF domain of CIPK protein lead to the activation of the kinase in a calcium-dependent manner.</text>
</comment>
<keyword evidence="3 7" id="KW-0547">Nucleotide-binding</keyword>
<comment type="similarity">
    <text evidence="1">Belongs to the protein kinase superfamily. CAMK Ser/Thr protein kinase family. SNF1 subfamily.</text>
</comment>
<dbReference type="InterPro" id="IPR017441">
    <property type="entry name" value="Protein_kinase_ATP_BS"/>
</dbReference>
<dbReference type="GO" id="GO:0004674">
    <property type="term" value="F:protein serine/threonine kinase activity"/>
    <property type="evidence" value="ECO:0007669"/>
    <property type="project" value="InterPro"/>
</dbReference>
<dbReference type="EMBL" id="HG996472">
    <property type="protein sequence ID" value="CAG1831670.1"/>
    <property type="molecule type" value="Genomic_DNA"/>
</dbReference>
<dbReference type="InterPro" id="IPR056281">
    <property type="entry name" value="MIT_ATG1a/b/c"/>
</dbReference>
<evidence type="ECO:0000313" key="10">
    <source>
        <dbReference type="EMBL" id="CAG1831670.1"/>
    </source>
</evidence>
<feature type="region of interest" description="Disordered" evidence="8">
    <location>
        <begin position="424"/>
        <end position="456"/>
    </location>
</feature>
<dbReference type="Pfam" id="PF00069">
    <property type="entry name" value="Pkinase"/>
    <property type="match status" value="1"/>
</dbReference>
<dbReference type="PANTHER" id="PTHR24348">
    <property type="entry name" value="SERINE/THREONINE-PROTEIN KINASE UNC-51-RELATED"/>
    <property type="match status" value="1"/>
</dbReference>
<sequence length="718" mass="78980">MASAGGGVARGGRLVGDYMIGQQIGAGAFSTVWRARHRVRGTEVAVKEIAMDRLSNKLQENLLSEVFILRRINHPNIIALYDFIQSSGRIFLILEYCRGGDLSVYIQNHGRVPEATAKHFMKQLASGLQVLRDNNVIHRDLKPQNLLLSSYGENAVLKIADFGFARSLPPRGLAETLCGSPLYMAPEVMQFQKYDAKADLWSIGVILYQLVTGKTPFTGNSQIQQLLQNIVKTNELSFPLGYNLSCDCMDLCQKLLRRNAVERLTFEEFFNHQFLSEQPSLHNARMKPKKRDGIPLVEFSQIRSLGANSHDDCLPFPLDEDSGGQEGNLSHPMSKGLTKTISDLSFDIGHRNQACSPLKDIATSSKYNGCWHDSSGSPGRNTKDMKSFMEQKPSSSKGLIYSAVVDSLEFVDQDYVLVPGPPLEMSSSSVSPSRPSNSPFKSESSPITSPNFSASSAPMPITGAAVGNADALRNLESCGSPASGTSHGSMDMADVSEQSPAHFMMRIRSLQQFASVIKDVVKEKIEDGGQLEAFSVQLVVLAIWKQALHICHAQAASAIEGSQREVRTWKNCISNTVEYVSCTDPQASGAVCSEIERDFLLGVEYAEELAMDIRQMTVATELPDAIEIIFQSALTLGRQGGVDEMMGNAERASSRYSKAVCLLHFLLGEAPSLALNPPFSPTNSDRYRLRVYIDVLSNRHGQSRFQRLGIKCEDQWSS</sequence>